<feature type="compositionally biased region" description="Low complexity" evidence="1">
    <location>
        <begin position="190"/>
        <end position="233"/>
    </location>
</feature>
<feature type="chain" id="PRO_5028175505" evidence="2">
    <location>
        <begin position="18"/>
        <end position="295"/>
    </location>
</feature>
<evidence type="ECO:0000256" key="1">
    <source>
        <dbReference type="SAM" id="MobiDB-lite"/>
    </source>
</evidence>
<keyword evidence="3" id="KW-1185">Reference proteome</keyword>
<gene>
    <name evidence="4" type="primary">LOC108078712</name>
</gene>
<evidence type="ECO:0000313" key="3">
    <source>
        <dbReference type="Proteomes" id="UP001652661"/>
    </source>
</evidence>
<reference evidence="4" key="1">
    <citation type="submission" date="2025-08" db="UniProtKB">
        <authorList>
            <consortium name="RefSeq"/>
        </authorList>
    </citation>
    <scope>IDENTIFICATION</scope>
    <source>
        <strain evidence="4">14028-0561.14</strain>
        <tissue evidence="4">Whole fly</tissue>
    </source>
</reference>
<name>A0A6P4IIM4_DROKI</name>
<organism evidence="3 4">
    <name type="scientific">Drosophila kikkawai</name>
    <name type="common">Fruit fly</name>
    <dbReference type="NCBI Taxonomy" id="30033"/>
    <lineage>
        <taxon>Eukaryota</taxon>
        <taxon>Metazoa</taxon>
        <taxon>Ecdysozoa</taxon>
        <taxon>Arthropoda</taxon>
        <taxon>Hexapoda</taxon>
        <taxon>Insecta</taxon>
        <taxon>Pterygota</taxon>
        <taxon>Neoptera</taxon>
        <taxon>Endopterygota</taxon>
        <taxon>Diptera</taxon>
        <taxon>Brachycera</taxon>
        <taxon>Muscomorpha</taxon>
        <taxon>Ephydroidea</taxon>
        <taxon>Drosophilidae</taxon>
        <taxon>Drosophila</taxon>
        <taxon>Sophophora</taxon>
    </lineage>
</organism>
<evidence type="ECO:0000256" key="2">
    <source>
        <dbReference type="SAM" id="SignalP"/>
    </source>
</evidence>
<dbReference type="Proteomes" id="UP001652661">
    <property type="component" value="Chromosome 3L"/>
</dbReference>
<feature type="signal peptide" evidence="2">
    <location>
        <begin position="1"/>
        <end position="17"/>
    </location>
</feature>
<dbReference type="GeneID" id="108078712"/>
<dbReference type="AlphaFoldDB" id="A0A6P4IIM4"/>
<dbReference type="RefSeq" id="XP_017028185.1">
    <property type="nucleotide sequence ID" value="XM_017172696.3"/>
</dbReference>
<accession>A0A6P4IIM4</accession>
<sequence>MQIILAIFLIFASGNLALETTTTLKCQVCLDANDVYCLNQTSYQNCMKGKPFGDVEVCPTGTVCTNDADVCVEKPDGTTIQDVCGDASTCESCTDSNKYTCVSSTQFARCKGTTLVTSAIYSCEEDEVCYQEGLKTYETICVPSCALNYLDAKPSCTNNEFTTTTTTAAPPTTPSDDEEQEICEAAANPSTSSEGATTASTSTADSTSTSDSTSTTASTSTSTTASTSTSTTASPGNKFFYTKNTLDNTCNSYLYCQKGPNDTKWATVFLTCLAPKQYFDSKTLGCVATKPADCS</sequence>
<keyword evidence="2" id="KW-0732">Signal</keyword>
<evidence type="ECO:0000313" key="4">
    <source>
        <dbReference type="RefSeq" id="XP_017028185.1"/>
    </source>
</evidence>
<proteinExistence type="predicted"/>
<feature type="region of interest" description="Disordered" evidence="1">
    <location>
        <begin position="187"/>
        <end position="233"/>
    </location>
</feature>
<dbReference type="OrthoDB" id="7987789at2759"/>
<protein>
    <submittedName>
        <fullName evidence="4">Mucin-21-like</fullName>
    </submittedName>
</protein>